<evidence type="ECO:0000259" key="6">
    <source>
        <dbReference type="Pfam" id="PF00107"/>
    </source>
</evidence>
<dbReference type="PANTHER" id="PTHR42813:SF2">
    <property type="entry name" value="DEHYDROGENASE, ZINC-CONTAINING, PUTATIVE (AFU_ORTHOLOGUE AFUA_2G02810)-RELATED"/>
    <property type="match status" value="1"/>
</dbReference>
<evidence type="ECO:0000313" key="8">
    <source>
        <dbReference type="EMBL" id="RWQ97807.1"/>
    </source>
</evidence>
<protein>
    <submittedName>
        <fullName evidence="8">Putative alcohol dehydrogenase</fullName>
    </submittedName>
</protein>
<dbReference type="InterPro" id="IPR013149">
    <property type="entry name" value="ADH-like_C"/>
</dbReference>
<dbReference type="AlphaFoldDB" id="A0A443I1A3"/>
<reference evidence="8 9" key="1">
    <citation type="journal article" date="2018" name="Front. Microbiol.">
        <title>Genomic and genetic insights into a cosmopolitan fungus, Paecilomyces variotii (Eurotiales).</title>
        <authorList>
            <person name="Urquhart A.S."/>
            <person name="Mondo S.J."/>
            <person name="Makela M.R."/>
            <person name="Hane J.K."/>
            <person name="Wiebenga A."/>
            <person name="He G."/>
            <person name="Mihaltcheva S."/>
            <person name="Pangilinan J."/>
            <person name="Lipzen A."/>
            <person name="Barry K."/>
            <person name="de Vries R.P."/>
            <person name="Grigoriev I.V."/>
            <person name="Idnurm A."/>
        </authorList>
    </citation>
    <scope>NUCLEOTIDE SEQUENCE [LARGE SCALE GENOMIC DNA]</scope>
    <source>
        <strain evidence="8 9">CBS 101075</strain>
    </source>
</reference>
<dbReference type="Proteomes" id="UP000283841">
    <property type="component" value="Unassembled WGS sequence"/>
</dbReference>
<dbReference type="InterPro" id="IPR002328">
    <property type="entry name" value="ADH_Zn_CS"/>
</dbReference>
<evidence type="ECO:0000256" key="2">
    <source>
        <dbReference type="ARBA" id="ARBA00022723"/>
    </source>
</evidence>
<accession>A0A443I1A3</accession>
<dbReference type="CDD" id="cd08284">
    <property type="entry name" value="FDH_like_2"/>
    <property type="match status" value="1"/>
</dbReference>
<feature type="domain" description="Alcohol dehydrogenase-like C-terminal" evidence="6">
    <location>
        <begin position="187"/>
        <end position="316"/>
    </location>
</feature>
<dbReference type="InterPro" id="IPR013154">
    <property type="entry name" value="ADH-like_N"/>
</dbReference>
<name>A0A443I1A3_BYSSP</name>
<dbReference type="SUPFAM" id="SSF50129">
    <property type="entry name" value="GroES-like"/>
    <property type="match status" value="1"/>
</dbReference>
<evidence type="ECO:0000259" key="7">
    <source>
        <dbReference type="Pfam" id="PF08240"/>
    </source>
</evidence>
<dbReference type="OrthoDB" id="442947at2759"/>
<gene>
    <name evidence="8" type="ORF">C8Q69DRAFT_485147</name>
</gene>
<dbReference type="SUPFAM" id="SSF51735">
    <property type="entry name" value="NAD(P)-binding Rossmann-fold domains"/>
    <property type="match status" value="1"/>
</dbReference>
<keyword evidence="2 5" id="KW-0479">Metal-binding</keyword>
<dbReference type="GO" id="GO:0008270">
    <property type="term" value="F:zinc ion binding"/>
    <property type="evidence" value="ECO:0007669"/>
    <property type="project" value="InterPro"/>
</dbReference>
<keyword evidence="9" id="KW-1185">Reference proteome</keyword>
<evidence type="ECO:0000256" key="3">
    <source>
        <dbReference type="ARBA" id="ARBA00022833"/>
    </source>
</evidence>
<comment type="caution">
    <text evidence="8">The sequence shown here is derived from an EMBL/GenBank/DDBJ whole genome shotgun (WGS) entry which is preliminary data.</text>
</comment>
<dbReference type="Gene3D" id="3.40.50.720">
    <property type="entry name" value="NAD(P)-binding Rossmann-like Domain"/>
    <property type="match status" value="1"/>
</dbReference>
<evidence type="ECO:0000256" key="1">
    <source>
        <dbReference type="ARBA" id="ARBA00001947"/>
    </source>
</evidence>
<dbReference type="Pfam" id="PF08240">
    <property type="entry name" value="ADH_N"/>
    <property type="match status" value="1"/>
</dbReference>
<keyword evidence="4" id="KW-0560">Oxidoreductase</keyword>
<sequence>MATKDTMKAVVFHGPKKVALEERPVPKIQDPTDIIVKVSYSALCGSELHVYRGHQKSAPGFIMGHEFTGEVVEAGSAVKTVKKGDRIVTPFTVSCGECYYCKHGFSSRCEKCLLFGCPLLDGGQAEYARIPLADGTVMKAPEGIDEKALVLMADIFPTGYFAAANAFKEFKREEVADLTVVLIGCGPVGLCALINALEYKPKHLLAVDSVPSRLDLAKSLGAEPWNFQTDRPGLDKRVKELTDGRGADVVIEVVGLSPALRTAFDLLRPWGTISSVGVHNAEIPWTGNEAYGKNLKLQMGRCPVRSIFPQALEMLKKNQHKLGFMADKVMPLSQAVEGYDLFDNMKAQKVIFEADK</sequence>
<evidence type="ECO:0000313" key="9">
    <source>
        <dbReference type="Proteomes" id="UP000283841"/>
    </source>
</evidence>
<dbReference type="VEuPathDB" id="FungiDB:C8Q69DRAFT_485147"/>
<dbReference type="RefSeq" id="XP_028487452.1">
    <property type="nucleotide sequence ID" value="XM_028631813.1"/>
</dbReference>
<dbReference type="GO" id="GO:0016491">
    <property type="term" value="F:oxidoreductase activity"/>
    <property type="evidence" value="ECO:0007669"/>
    <property type="project" value="UniProtKB-KW"/>
</dbReference>
<proteinExistence type="inferred from homology"/>
<dbReference type="InterPro" id="IPR011032">
    <property type="entry name" value="GroES-like_sf"/>
</dbReference>
<dbReference type="STRING" id="264951.A0A443I1A3"/>
<comment type="similarity">
    <text evidence="5">Belongs to the zinc-containing alcohol dehydrogenase family.</text>
</comment>
<dbReference type="PROSITE" id="PS00059">
    <property type="entry name" value="ADH_ZINC"/>
    <property type="match status" value="1"/>
</dbReference>
<feature type="domain" description="Alcohol dehydrogenase-like N-terminal" evidence="7">
    <location>
        <begin position="31"/>
        <end position="141"/>
    </location>
</feature>
<comment type="cofactor">
    <cofactor evidence="1 5">
        <name>Zn(2+)</name>
        <dbReference type="ChEBI" id="CHEBI:29105"/>
    </cofactor>
</comment>
<evidence type="ECO:0000256" key="5">
    <source>
        <dbReference type="RuleBase" id="RU361277"/>
    </source>
</evidence>
<dbReference type="Gene3D" id="3.90.180.10">
    <property type="entry name" value="Medium-chain alcohol dehydrogenases, catalytic domain"/>
    <property type="match status" value="1"/>
</dbReference>
<organism evidence="8 9">
    <name type="scientific">Byssochlamys spectabilis</name>
    <name type="common">Paecilomyces variotii</name>
    <dbReference type="NCBI Taxonomy" id="264951"/>
    <lineage>
        <taxon>Eukaryota</taxon>
        <taxon>Fungi</taxon>
        <taxon>Dikarya</taxon>
        <taxon>Ascomycota</taxon>
        <taxon>Pezizomycotina</taxon>
        <taxon>Eurotiomycetes</taxon>
        <taxon>Eurotiomycetidae</taxon>
        <taxon>Eurotiales</taxon>
        <taxon>Thermoascaceae</taxon>
        <taxon>Paecilomyces</taxon>
    </lineage>
</organism>
<dbReference type="EMBL" id="RCNU01000002">
    <property type="protein sequence ID" value="RWQ97807.1"/>
    <property type="molecule type" value="Genomic_DNA"/>
</dbReference>
<evidence type="ECO:0000256" key="4">
    <source>
        <dbReference type="ARBA" id="ARBA00023002"/>
    </source>
</evidence>
<dbReference type="GeneID" id="39601090"/>
<dbReference type="InterPro" id="IPR036291">
    <property type="entry name" value="NAD(P)-bd_dom_sf"/>
</dbReference>
<keyword evidence="3 5" id="KW-0862">Zinc</keyword>
<dbReference type="Pfam" id="PF00107">
    <property type="entry name" value="ADH_zinc_N"/>
    <property type="match status" value="1"/>
</dbReference>
<dbReference type="PANTHER" id="PTHR42813">
    <property type="entry name" value="ZINC-TYPE ALCOHOL DEHYDROGENASE-LIKE"/>
    <property type="match status" value="1"/>
</dbReference>